<organism evidence="1 2">
    <name type="scientific">Hypoxylon rubiginosum</name>
    <dbReference type="NCBI Taxonomy" id="110542"/>
    <lineage>
        <taxon>Eukaryota</taxon>
        <taxon>Fungi</taxon>
        <taxon>Dikarya</taxon>
        <taxon>Ascomycota</taxon>
        <taxon>Pezizomycotina</taxon>
        <taxon>Sordariomycetes</taxon>
        <taxon>Xylariomycetidae</taxon>
        <taxon>Xylariales</taxon>
        <taxon>Hypoxylaceae</taxon>
        <taxon>Hypoxylon</taxon>
    </lineage>
</organism>
<proteinExistence type="predicted"/>
<evidence type="ECO:0000313" key="1">
    <source>
        <dbReference type="EMBL" id="KAI4859082.1"/>
    </source>
</evidence>
<sequence length="417" mass="47287">MPARDLVSIPTFKARCPDPIILRTIWSVLYTDFSQAVLWLSVGLMTVAFTARAYIRIACFRRLFIEDWFMLVALCMFIADSVLGTIYMRPLYDLVHLADGSFVPGPHFKEHTVMALRGFTGTAVLTNLGIFIIKLNFLLFFYRFGHQLPKFRALWWLVFVIVLASGAVQIGIIQFDCMLSDINTILITCSSSSHLRRNRQLFIVSVTLDIFTNFLIICFPVSIFWSSRLSLRQKLVLSAIFSLAGFTIVVTVFRGGFSLNTNEYPAVAGLSVAYNFWITLEYLVSFLIACIVSFRSLFIQKRNKTELQARREAERLRIRTSNRERDSGGWRRRIQELHDTLLDTCRELEGFDTENEMSNLPMPASGLMTVDFSSGEVASDWTAASNTADKNSHTSTPASHDDSVDPLRPKNYTASPV</sequence>
<keyword evidence="2" id="KW-1185">Reference proteome</keyword>
<dbReference type="Proteomes" id="UP001497700">
    <property type="component" value="Unassembled WGS sequence"/>
</dbReference>
<evidence type="ECO:0000313" key="2">
    <source>
        <dbReference type="Proteomes" id="UP001497700"/>
    </source>
</evidence>
<reference evidence="1 2" key="1">
    <citation type="journal article" date="2022" name="New Phytol.">
        <title>Ecological generalism drives hyperdiversity of secondary metabolite gene clusters in xylarialean endophytes.</title>
        <authorList>
            <person name="Franco M.E.E."/>
            <person name="Wisecaver J.H."/>
            <person name="Arnold A.E."/>
            <person name="Ju Y.M."/>
            <person name="Slot J.C."/>
            <person name="Ahrendt S."/>
            <person name="Moore L.P."/>
            <person name="Eastman K.E."/>
            <person name="Scott K."/>
            <person name="Konkel Z."/>
            <person name="Mondo S.J."/>
            <person name="Kuo A."/>
            <person name="Hayes R.D."/>
            <person name="Haridas S."/>
            <person name="Andreopoulos B."/>
            <person name="Riley R."/>
            <person name="LaButti K."/>
            <person name="Pangilinan J."/>
            <person name="Lipzen A."/>
            <person name="Amirebrahimi M."/>
            <person name="Yan J."/>
            <person name="Adam C."/>
            <person name="Keymanesh K."/>
            <person name="Ng V."/>
            <person name="Louie K."/>
            <person name="Northen T."/>
            <person name="Drula E."/>
            <person name="Henrissat B."/>
            <person name="Hsieh H.M."/>
            <person name="Youens-Clark K."/>
            <person name="Lutzoni F."/>
            <person name="Miadlikowska J."/>
            <person name="Eastwood D.C."/>
            <person name="Hamelin R.C."/>
            <person name="Grigoriev I.V."/>
            <person name="U'Ren J.M."/>
        </authorList>
    </citation>
    <scope>NUCLEOTIDE SEQUENCE [LARGE SCALE GENOMIC DNA]</scope>
    <source>
        <strain evidence="1 2">CBS 119005</strain>
    </source>
</reference>
<accession>A0ACB9YIT9</accession>
<protein>
    <submittedName>
        <fullName evidence="1">Uncharacterized protein</fullName>
    </submittedName>
</protein>
<name>A0ACB9YIT9_9PEZI</name>
<dbReference type="EMBL" id="MU393659">
    <property type="protein sequence ID" value="KAI4859082.1"/>
    <property type="molecule type" value="Genomic_DNA"/>
</dbReference>
<comment type="caution">
    <text evidence="1">The sequence shown here is derived from an EMBL/GenBank/DDBJ whole genome shotgun (WGS) entry which is preliminary data.</text>
</comment>
<gene>
    <name evidence="1" type="ORF">F4820DRAFT_184357</name>
</gene>